<name>A0A1G8S914_9CLOT</name>
<proteinExistence type="predicted"/>
<dbReference type="PANTHER" id="PTHR30050:SF4">
    <property type="entry name" value="ATP-BINDING PROTEIN RV3427C IN INSERTION SEQUENCE-RELATED"/>
    <property type="match status" value="1"/>
</dbReference>
<reference evidence="2 3" key="1">
    <citation type="submission" date="2016-10" db="EMBL/GenBank/DDBJ databases">
        <authorList>
            <person name="de Groot N.N."/>
        </authorList>
    </citation>
    <scope>NUCLEOTIDE SEQUENCE [LARGE SCALE GENOMIC DNA]</scope>
    <source>
        <strain evidence="2 3">CGMCC 1.5058</strain>
    </source>
</reference>
<dbReference type="RefSeq" id="WP_031577634.1">
    <property type="nucleotide sequence ID" value="NZ_FNDZ01000011.1"/>
</dbReference>
<accession>A0A1G8S914</accession>
<dbReference type="InterPro" id="IPR028350">
    <property type="entry name" value="DNAC/IstB-like"/>
</dbReference>
<feature type="domain" description="IstB-like ATP-binding" evidence="1">
    <location>
        <begin position="10"/>
        <end position="239"/>
    </location>
</feature>
<dbReference type="AlphaFoldDB" id="A0A1G8S914"/>
<evidence type="ECO:0000313" key="2">
    <source>
        <dbReference type="EMBL" id="SDJ25728.1"/>
    </source>
</evidence>
<dbReference type="GO" id="GO:0006260">
    <property type="term" value="P:DNA replication"/>
    <property type="evidence" value="ECO:0007669"/>
    <property type="project" value="TreeGrafter"/>
</dbReference>
<dbReference type="Proteomes" id="UP000183255">
    <property type="component" value="Unassembled WGS sequence"/>
</dbReference>
<dbReference type="CDD" id="cd00009">
    <property type="entry name" value="AAA"/>
    <property type="match status" value="1"/>
</dbReference>
<dbReference type="Pfam" id="PF01695">
    <property type="entry name" value="IstB_IS21"/>
    <property type="match status" value="1"/>
</dbReference>
<protein>
    <submittedName>
        <fullName evidence="2">DNA replication protein DnaC</fullName>
    </submittedName>
</protein>
<sequence>MIREETRRKLRDLNLEELIQYLEMEHIETQSHDLSFDERFQMMIDYLYQEKYTDKVHRLLKNARLRLPKAEINDIYYADRGISKTMILELGTCQFMDRNMNIVFQGYTGSGKTYLACAVAKQACKLQYRTKYIRIPDLLMEYDESTLLKNGPQKILRKYSTNPLLILDEWLLEEISENEQFFLFELIERRHDTASTIFCTQFKKENWHKRLGGGAHADAMMDRIIYNSIFVETGTFNMREYFSAKREYLNMDSK</sequence>
<gene>
    <name evidence="2" type="ORF">SAMN05421804_1115</name>
</gene>
<evidence type="ECO:0000259" key="1">
    <source>
        <dbReference type="Pfam" id="PF01695"/>
    </source>
</evidence>
<dbReference type="PIRSF" id="PIRSF003073">
    <property type="entry name" value="DNAC_TnpB_IstB"/>
    <property type="match status" value="1"/>
</dbReference>
<dbReference type="InterPro" id="IPR027417">
    <property type="entry name" value="P-loop_NTPase"/>
</dbReference>
<evidence type="ECO:0000313" key="3">
    <source>
        <dbReference type="Proteomes" id="UP000183255"/>
    </source>
</evidence>
<dbReference type="PANTHER" id="PTHR30050">
    <property type="entry name" value="CHROMOSOMAL REPLICATION INITIATOR PROTEIN DNAA"/>
    <property type="match status" value="1"/>
</dbReference>
<dbReference type="GO" id="GO:0005524">
    <property type="term" value="F:ATP binding"/>
    <property type="evidence" value="ECO:0007669"/>
    <property type="project" value="InterPro"/>
</dbReference>
<dbReference type="InterPro" id="IPR002611">
    <property type="entry name" value="IstB_ATP-bd"/>
</dbReference>
<dbReference type="Gene3D" id="3.40.50.300">
    <property type="entry name" value="P-loop containing nucleotide triphosphate hydrolases"/>
    <property type="match status" value="1"/>
</dbReference>
<dbReference type="EMBL" id="FNDZ01000011">
    <property type="protein sequence ID" value="SDJ25728.1"/>
    <property type="molecule type" value="Genomic_DNA"/>
</dbReference>
<dbReference type="SUPFAM" id="SSF52540">
    <property type="entry name" value="P-loop containing nucleoside triphosphate hydrolases"/>
    <property type="match status" value="1"/>
</dbReference>
<organism evidence="2 3">
    <name type="scientific">Proteiniclasticum ruminis</name>
    <dbReference type="NCBI Taxonomy" id="398199"/>
    <lineage>
        <taxon>Bacteria</taxon>
        <taxon>Bacillati</taxon>
        <taxon>Bacillota</taxon>
        <taxon>Clostridia</taxon>
        <taxon>Eubacteriales</taxon>
        <taxon>Clostridiaceae</taxon>
        <taxon>Proteiniclasticum</taxon>
    </lineage>
</organism>